<dbReference type="PANTHER" id="PTHR35076:SF1">
    <property type="entry name" value="TUBULIN EPSILON AND DELTA COMPLEX PROTEIN 1"/>
    <property type="match status" value="1"/>
</dbReference>
<sequence>MQPREQPRQHGPALPAAVGALCRALPPRGRPAPDTLRRARFDRPQASLDFWRLLYVLLKQIHRGRWTESDAIGGQVSFVKWALWYHGYRRPQLQQLPADGSRGSRELLLAFSWLLHSLHLLEQLLAHNRLQTGDETSCEEDVASSQEGPGEAGAEDRVDVRYLQWLQGRLRLQWGALHAQHQEQCKLLHKIHLFTSGSHMDQNLGHFSVKETDLIRHPENYKQLLQLLESETMQLEAFLEWKQLEAVYWHWMETVLDDVAEEGGICEPQDAHGEKRRQPEVSSCCPWADRLAGQMDRVSRDLLALQEQLQQLVAQRRAAWWEKVAAGEELQKEKFSATARKIQESVELKLRALQHLGAPRKNQRHGSCRLVLRSKPPGSQRGTAGSVPREAVSALSAAGVIRELQGREASLQRELQQLREQCRQRLQGIAQGWQGKPSRRLGGSDSCLPLKTETWAGRSKAMEWLALGSFTELSCEARRAFRLCIEVLIAFNISQQLEEFISQKNPMGFLLSGEAAPGSRVFVCVVQGCQSQPELLLAAATGSDTQSCSRKTLWGWQDPCLGQVAPGRISTAFKSQSTPLCFPNHLCRCRVPVSGWYSSGQVLAPGLLTFNAREDSFRHSFHRKLFMNGSKAVYPRTNKSGSTTVLQGNFHTASHLGLKCCPQKIFSSPGILGREEQANILEHGASDSSAGLALPCWGFSGLAQCWMPGFNILLCTGTAAGITLPLKKCFFLRWNAKNSSAQCACECVCDEQECPRWLAQAGVATWSCQEGLELGLELLVLECPSRGGSWGVQLSTWAAVLALGQTCTPCAESMGEHRVYLLAPIFHCLLFQVPISLNQNSYSVEGQQSVLSWKWF</sequence>
<dbReference type="PANTHER" id="PTHR35076">
    <property type="entry name" value="TUBULIN EPSILON AND DELTA COMPLEX PROTEIN 1"/>
    <property type="match status" value="1"/>
</dbReference>
<reference evidence="4 5" key="2">
    <citation type="journal article" date="2021" name="J. Hered.">
        <title>Feather Gene Expression Elucidates the Developmental Basis of Plumage Iridescence in African Starlings.</title>
        <authorList>
            <person name="Rubenstein D.R."/>
            <person name="Corvelo A."/>
            <person name="MacManes M.D."/>
            <person name="Maia R."/>
            <person name="Narzisi G."/>
            <person name="Rousaki A."/>
            <person name="Vandenabeele P."/>
            <person name="Shawkey M.D."/>
            <person name="Solomon J."/>
        </authorList>
    </citation>
    <scope>NUCLEOTIDE SEQUENCE [LARGE SCALE GENOMIC DNA]</scope>
    <source>
        <strain evidence="4">SS15</strain>
    </source>
</reference>
<name>A0A835NLK0_9PASS</name>
<evidence type="ECO:0000313" key="4">
    <source>
        <dbReference type="EMBL" id="KAI1236551.1"/>
    </source>
</evidence>
<feature type="domain" description="Tubulin epsilon and delta complex protein 1" evidence="2">
    <location>
        <begin position="87"/>
        <end position="257"/>
    </location>
</feature>
<evidence type="ECO:0000313" key="3">
    <source>
        <dbReference type="EMBL" id="KAG0116864.1"/>
    </source>
</evidence>
<evidence type="ECO:0000256" key="1">
    <source>
        <dbReference type="SAM" id="Coils"/>
    </source>
</evidence>
<dbReference type="EMBL" id="JADDUC020000009">
    <property type="protein sequence ID" value="KAI1236551.1"/>
    <property type="molecule type" value="Genomic_DNA"/>
</dbReference>
<gene>
    <name evidence="4" type="ORF">IHE44_0014801</name>
    <name evidence="3" type="ORF">IHE44_003416</name>
</gene>
<keyword evidence="5" id="KW-1185">Reference proteome</keyword>
<organism evidence="3">
    <name type="scientific">Lamprotornis superbus</name>
    <dbReference type="NCBI Taxonomy" id="245042"/>
    <lineage>
        <taxon>Eukaryota</taxon>
        <taxon>Metazoa</taxon>
        <taxon>Chordata</taxon>
        <taxon>Craniata</taxon>
        <taxon>Vertebrata</taxon>
        <taxon>Euteleostomi</taxon>
        <taxon>Archelosauria</taxon>
        <taxon>Archosauria</taxon>
        <taxon>Dinosauria</taxon>
        <taxon>Saurischia</taxon>
        <taxon>Theropoda</taxon>
        <taxon>Coelurosauria</taxon>
        <taxon>Aves</taxon>
        <taxon>Neognathae</taxon>
        <taxon>Neoaves</taxon>
        <taxon>Telluraves</taxon>
        <taxon>Australaves</taxon>
        <taxon>Passeriformes</taxon>
        <taxon>Sturnidae</taxon>
        <taxon>Lamprotornis</taxon>
    </lineage>
</organism>
<reference evidence="3" key="1">
    <citation type="submission" date="2020-10" db="EMBL/GenBank/DDBJ databases">
        <title>Feather gene expression reveals the developmental basis of iridescence in African starlings.</title>
        <authorList>
            <person name="Rubenstein D.R."/>
        </authorList>
    </citation>
    <scope>NUCLEOTIDE SEQUENCE</scope>
    <source>
        <strain evidence="3">SS15</strain>
        <tissue evidence="3">Liver</tissue>
    </source>
</reference>
<dbReference type="InterPro" id="IPR027996">
    <property type="entry name" value="TEDC1_dom"/>
</dbReference>
<evidence type="ECO:0000313" key="5">
    <source>
        <dbReference type="Proteomes" id="UP000618051"/>
    </source>
</evidence>
<dbReference type="AlphaFoldDB" id="A0A835NLK0"/>
<dbReference type="InterPro" id="IPR043535">
    <property type="entry name" value="TEDC1"/>
</dbReference>
<reference evidence="4" key="3">
    <citation type="submission" date="2022-01" db="EMBL/GenBank/DDBJ databases">
        <authorList>
            <person name="Rubenstein D.R."/>
        </authorList>
    </citation>
    <scope>NUCLEOTIDE SEQUENCE</scope>
    <source>
        <strain evidence="4">SS15</strain>
        <tissue evidence="4">Liver</tissue>
    </source>
</reference>
<protein>
    <recommendedName>
        <fullName evidence="2">Tubulin epsilon and delta complex protein 1 domain-containing protein</fullName>
    </recommendedName>
</protein>
<comment type="caution">
    <text evidence="3">The sequence shown here is derived from an EMBL/GenBank/DDBJ whole genome shotgun (WGS) entry which is preliminary data.</text>
</comment>
<dbReference type="EMBL" id="JADDUC010000156">
    <property type="protein sequence ID" value="KAG0116864.1"/>
    <property type="molecule type" value="Genomic_DNA"/>
</dbReference>
<proteinExistence type="predicted"/>
<accession>A0A835NLK0</accession>
<evidence type="ECO:0000259" key="2">
    <source>
        <dbReference type="Pfam" id="PF14970"/>
    </source>
</evidence>
<dbReference type="OrthoDB" id="9906141at2759"/>
<dbReference type="Pfam" id="PF14970">
    <property type="entry name" value="TEDC1"/>
    <property type="match status" value="1"/>
</dbReference>
<keyword evidence="1" id="KW-0175">Coiled coil</keyword>
<dbReference type="Proteomes" id="UP000618051">
    <property type="component" value="Unassembled WGS sequence"/>
</dbReference>
<feature type="coiled-coil region" evidence="1">
    <location>
        <begin position="288"/>
        <end position="315"/>
    </location>
</feature>